<keyword evidence="1" id="KW-0472">Membrane</keyword>
<organism evidence="2 3">
    <name type="scientific">Brevundimonas terrae</name>
    <dbReference type="NCBI Taxonomy" id="363631"/>
    <lineage>
        <taxon>Bacteria</taxon>
        <taxon>Pseudomonadati</taxon>
        <taxon>Pseudomonadota</taxon>
        <taxon>Alphaproteobacteria</taxon>
        <taxon>Caulobacterales</taxon>
        <taxon>Caulobacteraceae</taxon>
        <taxon>Brevundimonas</taxon>
    </lineage>
</organism>
<evidence type="ECO:0000313" key="3">
    <source>
        <dbReference type="Proteomes" id="UP001500791"/>
    </source>
</evidence>
<comment type="caution">
    <text evidence="2">The sequence shown here is derived from an EMBL/GenBank/DDBJ whole genome shotgun (WGS) entry which is preliminary data.</text>
</comment>
<dbReference type="RefSeq" id="WP_167177314.1">
    <property type="nucleotide sequence ID" value="NZ_BAAAEJ010000007.1"/>
</dbReference>
<keyword evidence="3" id="KW-1185">Reference proteome</keyword>
<accession>A0ABP3IAE5</accession>
<name>A0ABP3IAE5_9CAUL</name>
<keyword evidence="1" id="KW-1133">Transmembrane helix</keyword>
<proteinExistence type="predicted"/>
<keyword evidence="1" id="KW-0812">Transmembrane</keyword>
<sequence>MARPNLDTPEGRTAYRAELKRVGWKLRLGGFVLIVVAALLVVFAQEGRFGLTQDAVKVAYGMLFAGWVLVIAAIFQRTRHHKRRMAEGL</sequence>
<evidence type="ECO:0000313" key="2">
    <source>
        <dbReference type="EMBL" id="GAA0393426.1"/>
    </source>
</evidence>
<feature type="transmembrane region" description="Helical" evidence="1">
    <location>
        <begin position="26"/>
        <end position="45"/>
    </location>
</feature>
<dbReference type="EMBL" id="BAAAEJ010000007">
    <property type="protein sequence ID" value="GAA0393426.1"/>
    <property type="molecule type" value="Genomic_DNA"/>
</dbReference>
<feature type="transmembrane region" description="Helical" evidence="1">
    <location>
        <begin position="57"/>
        <end position="75"/>
    </location>
</feature>
<dbReference type="Proteomes" id="UP001500791">
    <property type="component" value="Unassembled WGS sequence"/>
</dbReference>
<evidence type="ECO:0000256" key="1">
    <source>
        <dbReference type="SAM" id="Phobius"/>
    </source>
</evidence>
<gene>
    <name evidence="2" type="ORF">GCM10009093_20040</name>
</gene>
<protein>
    <recommendedName>
        <fullName evidence="4">DUF1206 domain-containing protein</fullName>
    </recommendedName>
</protein>
<evidence type="ECO:0008006" key="4">
    <source>
        <dbReference type="Google" id="ProtNLM"/>
    </source>
</evidence>
<reference evidence="3" key="1">
    <citation type="journal article" date="2019" name="Int. J. Syst. Evol. Microbiol.">
        <title>The Global Catalogue of Microorganisms (GCM) 10K type strain sequencing project: providing services to taxonomists for standard genome sequencing and annotation.</title>
        <authorList>
            <consortium name="The Broad Institute Genomics Platform"/>
            <consortium name="The Broad Institute Genome Sequencing Center for Infectious Disease"/>
            <person name="Wu L."/>
            <person name="Ma J."/>
        </authorList>
    </citation>
    <scope>NUCLEOTIDE SEQUENCE [LARGE SCALE GENOMIC DNA]</scope>
    <source>
        <strain evidence="3">JCM 13476</strain>
    </source>
</reference>